<dbReference type="Gene3D" id="3.40.50.150">
    <property type="entry name" value="Vaccinia Virus protein VP39"/>
    <property type="match status" value="1"/>
</dbReference>
<dbReference type="AlphaFoldDB" id="L8HB42"/>
<dbReference type="PANTHER" id="PTHR14614">
    <property type="entry name" value="HEPATOCELLULAR CARCINOMA-ASSOCIATED ANTIGEN"/>
    <property type="match status" value="1"/>
</dbReference>
<organism evidence="1 2">
    <name type="scientific">Acanthamoeba castellanii (strain ATCC 30010 / Neff)</name>
    <dbReference type="NCBI Taxonomy" id="1257118"/>
    <lineage>
        <taxon>Eukaryota</taxon>
        <taxon>Amoebozoa</taxon>
        <taxon>Discosea</taxon>
        <taxon>Longamoebia</taxon>
        <taxon>Centramoebida</taxon>
        <taxon>Acanthamoebidae</taxon>
        <taxon>Acanthamoeba</taxon>
    </lineage>
</organism>
<gene>
    <name evidence="1" type="ORF">ACA1_149010</name>
</gene>
<evidence type="ECO:0000313" key="2">
    <source>
        <dbReference type="Proteomes" id="UP000011083"/>
    </source>
</evidence>
<dbReference type="OrthoDB" id="433955at2759"/>
<dbReference type="SUPFAM" id="SSF53335">
    <property type="entry name" value="S-adenosyl-L-methionine-dependent methyltransferases"/>
    <property type="match status" value="1"/>
</dbReference>
<name>L8HB42_ACACF</name>
<dbReference type="EMBL" id="KB007870">
    <property type="protein sequence ID" value="ELR22734.1"/>
    <property type="molecule type" value="Genomic_DNA"/>
</dbReference>
<sequence>MEGLAPHPLDLPRLRSEPAAEVLLEALEGLVVPPPSWDRPAADITAEIALASSRAASDSALAHWLTRLVGSDLWWIEDDEAKEQIWSSASKRMAERCGRTAAPAMTRTFNIPSGTVGDGTATAPPTIAITLHEPPLTSDSMGLKTWASSYLLAKRLHHLVPTVLPTTTSSPPSSSSSSSSSSSLWLRALELGSGTGLVGLSAAALFGWDLHLTDLPEVVPNLTNNIAANRHLFSSSSASASSSDSSSSSSSSSSSDVLAPSVSARVLDWTQPLADAYWRERAEVGGFDVILASDPLYTPQHPELVVSCVALFLRKPATATATATATTTTETSGDEGGKFIIEHPLRPSHMAEVVDCEARLTAAGLVREAVGEEVGWDDWGVSSLQQERLRLGSGDADVDADAAEHIGGVRCRWSVWRWPTPEPASPTN</sequence>
<dbReference type="Proteomes" id="UP000011083">
    <property type="component" value="Unassembled WGS sequence"/>
</dbReference>
<dbReference type="VEuPathDB" id="AmoebaDB:ACA1_149010"/>
<dbReference type="InterPro" id="IPR029063">
    <property type="entry name" value="SAM-dependent_MTases_sf"/>
</dbReference>
<proteinExistence type="predicted"/>
<evidence type="ECO:0000313" key="1">
    <source>
        <dbReference type="EMBL" id="ELR22734.1"/>
    </source>
</evidence>
<dbReference type="Pfam" id="PF10294">
    <property type="entry name" value="Methyltransf_16"/>
    <property type="match status" value="1"/>
</dbReference>
<dbReference type="RefSeq" id="XP_004351511.1">
    <property type="nucleotide sequence ID" value="XM_004351459.1"/>
</dbReference>
<dbReference type="KEGG" id="acan:ACA1_149010"/>
<protein>
    <submittedName>
        <fullName evidence="1">Rapid response to glucose protein 1, putative</fullName>
    </submittedName>
</protein>
<dbReference type="InterPro" id="IPR019410">
    <property type="entry name" value="Methyltransf_16"/>
</dbReference>
<dbReference type="PANTHER" id="PTHR14614:SF156">
    <property type="entry name" value="PROTEIN-LYSINE N-METHYLTRANSFERASE EFM2"/>
    <property type="match status" value="1"/>
</dbReference>
<dbReference type="GO" id="GO:0005829">
    <property type="term" value="C:cytosol"/>
    <property type="evidence" value="ECO:0007669"/>
    <property type="project" value="TreeGrafter"/>
</dbReference>
<reference evidence="1 2" key="1">
    <citation type="journal article" date="2013" name="Genome Biol.">
        <title>Genome of Acanthamoeba castellanii highlights extensive lateral gene transfer and early evolution of tyrosine kinase signaling.</title>
        <authorList>
            <person name="Clarke M."/>
            <person name="Lohan A.J."/>
            <person name="Liu B."/>
            <person name="Lagkouvardos I."/>
            <person name="Roy S."/>
            <person name="Zafar N."/>
            <person name="Bertelli C."/>
            <person name="Schilde C."/>
            <person name="Kianianmomeni A."/>
            <person name="Burglin T.R."/>
            <person name="Frech C."/>
            <person name="Turcotte B."/>
            <person name="Kopec K.O."/>
            <person name="Synnott J.M."/>
            <person name="Choo C."/>
            <person name="Paponov I."/>
            <person name="Finkler A."/>
            <person name="Soon Heng Tan C."/>
            <person name="Hutchins A.P."/>
            <person name="Weinmeier T."/>
            <person name="Rattei T."/>
            <person name="Chu J.S."/>
            <person name="Gimenez G."/>
            <person name="Irimia M."/>
            <person name="Rigden D.J."/>
            <person name="Fitzpatrick D.A."/>
            <person name="Lorenzo-Morales J."/>
            <person name="Bateman A."/>
            <person name="Chiu C.H."/>
            <person name="Tang P."/>
            <person name="Hegemann P."/>
            <person name="Fromm H."/>
            <person name="Raoult D."/>
            <person name="Greub G."/>
            <person name="Miranda-Saavedra D."/>
            <person name="Chen N."/>
            <person name="Nash P."/>
            <person name="Ginger M.L."/>
            <person name="Horn M."/>
            <person name="Schaap P."/>
            <person name="Caler L."/>
            <person name="Loftus B."/>
        </authorList>
    </citation>
    <scope>NUCLEOTIDE SEQUENCE [LARGE SCALE GENOMIC DNA]</scope>
    <source>
        <strain evidence="1 2">Neff</strain>
    </source>
</reference>
<accession>L8HB42</accession>
<dbReference type="GeneID" id="14923692"/>
<keyword evidence="2" id="KW-1185">Reference proteome</keyword>